<dbReference type="Proteomes" id="UP001187682">
    <property type="component" value="Unassembled WGS sequence"/>
</dbReference>
<reference evidence="1" key="1">
    <citation type="submission" date="2018-03" db="EMBL/GenBank/DDBJ databases">
        <authorList>
            <person name="Guldener U."/>
        </authorList>
    </citation>
    <scope>NUCLEOTIDE SEQUENCE</scope>
</reference>
<evidence type="ECO:0008006" key="3">
    <source>
        <dbReference type="Google" id="ProtNLM"/>
    </source>
</evidence>
<comment type="caution">
    <text evidence="1">The sequence shown here is derived from an EMBL/GenBank/DDBJ whole genome shotgun (WGS) entry which is preliminary data.</text>
</comment>
<organism evidence="1 2">
    <name type="scientific">Cephalotrichum gorgonifer</name>
    <dbReference type="NCBI Taxonomy" id="2041049"/>
    <lineage>
        <taxon>Eukaryota</taxon>
        <taxon>Fungi</taxon>
        <taxon>Dikarya</taxon>
        <taxon>Ascomycota</taxon>
        <taxon>Pezizomycotina</taxon>
        <taxon>Sordariomycetes</taxon>
        <taxon>Hypocreomycetidae</taxon>
        <taxon>Microascales</taxon>
        <taxon>Microascaceae</taxon>
        <taxon>Cephalotrichum</taxon>
    </lineage>
</organism>
<evidence type="ECO:0000313" key="2">
    <source>
        <dbReference type="Proteomes" id="UP001187682"/>
    </source>
</evidence>
<dbReference type="Pfam" id="PF11927">
    <property type="entry name" value="HODM_asu-like"/>
    <property type="match status" value="1"/>
</dbReference>
<accession>A0AAE8SQL2</accession>
<keyword evidence="2" id="KW-1185">Reference proteome</keyword>
<dbReference type="InterPro" id="IPR021848">
    <property type="entry name" value="HODM_asu-like"/>
</dbReference>
<protein>
    <recommendedName>
        <fullName evidence="3">DUF3445 domain-containing protein</fullName>
    </recommendedName>
</protein>
<evidence type="ECO:0000313" key="1">
    <source>
        <dbReference type="EMBL" id="SPN96583.1"/>
    </source>
</evidence>
<dbReference type="EMBL" id="ONZQ02000001">
    <property type="protein sequence ID" value="SPN96583.1"/>
    <property type="molecule type" value="Genomic_DNA"/>
</dbReference>
<gene>
    <name evidence="1" type="ORF">DNG_00106</name>
</gene>
<dbReference type="AlphaFoldDB" id="A0AAE8SQL2"/>
<proteinExistence type="predicted"/>
<sequence length="320" mass="35727">MDVIFLVCISLALAISGYYLSQRSCVNRSQPRSHDNVSTLESDTPSELIIIDTNYPSRIAQRREIIARHPTTVHGCVPEGVEPVRELYEFLLASYLPARYPTMFTLQGNKAVVNTAMGSSHPVIPPADPLQALRTLGETVEDDLFLVVETPGGHRLVAFACCFPSGFDPSSKLGRVLAEIHEPVPGYEKIGGSMERFFARLEVGKSVKRINWSVTAQEELFNPVGSHAEDPEAVERDQDVDIEKARVRMELQTLTRLPRTKAILFSFKTYLYPVRDIKEEGLGPQFADAIEGLRRGNAPGMWTYKGAVRWGKSVCEYLRS</sequence>
<name>A0AAE8SQL2_9PEZI</name>